<protein>
    <submittedName>
        <fullName evidence="1">Unnamed protein product</fullName>
    </submittedName>
</protein>
<accession>A0A9W6WR51</accession>
<sequence>MELAQAVVHDKEVHEQPEERLHVDEVHDRDLVRHAGARARHHEVALRVHQQELDHLDRGQVRLPPDFARVRAHKVVHVHDRVHAAVEHDGHVEVTVVGRAEVGPVALEQQKTCVPVSSRDTIGLRAPSTCTVRRAEQKRTYEEDGDVVVDVEHRELLPLLAHDDEEGVAEVQHFGQIEDVHEVAHDWVLVVKGVAGGGRPLGTYRAHHHEGEVADAEREDRAEVGQEVVLHGRLAVAQRGVDPVHEHDVHAVGPLLVALEECAGHRAAAAGLRGGEIRAADRVVGTKEEVTRSAEGGGHRCKGPA</sequence>
<comment type="caution">
    <text evidence="1">The sequence shown here is derived from an EMBL/GenBank/DDBJ whole genome shotgun (WGS) entry which is preliminary data.</text>
</comment>
<dbReference type="Proteomes" id="UP001165083">
    <property type="component" value="Unassembled WGS sequence"/>
</dbReference>
<dbReference type="AlphaFoldDB" id="A0A9W6WR51"/>
<gene>
    <name evidence="1" type="ORF">Plil01_000467200</name>
</gene>
<keyword evidence="2" id="KW-1185">Reference proteome</keyword>
<evidence type="ECO:0000313" key="1">
    <source>
        <dbReference type="EMBL" id="GMF14302.1"/>
    </source>
</evidence>
<evidence type="ECO:0000313" key="2">
    <source>
        <dbReference type="Proteomes" id="UP001165083"/>
    </source>
</evidence>
<proteinExistence type="predicted"/>
<dbReference type="EMBL" id="BSXW01000194">
    <property type="protein sequence ID" value="GMF14302.1"/>
    <property type="molecule type" value="Genomic_DNA"/>
</dbReference>
<dbReference type="OrthoDB" id="10534303at2759"/>
<name>A0A9W6WR51_9STRA</name>
<reference evidence="1" key="1">
    <citation type="submission" date="2023-04" db="EMBL/GenBank/DDBJ databases">
        <title>Phytophthora lilii NBRC 32176.</title>
        <authorList>
            <person name="Ichikawa N."/>
            <person name="Sato H."/>
            <person name="Tonouchi N."/>
        </authorList>
    </citation>
    <scope>NUCLEOTIDE SEQUENCE</scope>
    <source>
        <strain evidence="1">NBRC 32176</strain>
    </source>
</reference>
<organism evidence="1 2">
    <name type="scientific">Phytophthora lilii</name>
    <dbReference type="NCBI Taxonomy" id="2077276"/>
    <lineage>
        <taxon>Eukaryota</taxon>
        <taxon>Sar</taxon>
        <taxon>Stramenopiles</taxon>
        <taxon>Oomycota</taxon>
        <taxon>Peronosporomycetes</taxon>
        <taxon>Peronosporales</taxon>
        <taxon>Peronosporaceae</taxon>
        <taxon>Phytophthora</taxon>
    </lineage>
</organism>